<gene>
    <name evidence="1" type="ORF">AAFF_G00097880</name>
</gene>
<evidence type="ECO:0000313" key="2">
    <source>
        <dbReference type="Proteomes" id="UP001221898"/>
    </source>
</evidence>
<protein>
    <submittedName>
        <fullName evidence="1">Uncharacterized protein</fullName>
    </submittedName>
</protein>
<sequence length="69" mass="7772">MLQFGPECNYCKTKRKKGYRSLPCRDNGGRIKQQFQTLEGYLIFPSACLPDTVVPKGGLRAAPAQRIRV</sequence>
<keyword evidence="2" id="KW-1185">Reference proteome</keyword>
<comment type="caution">
    <text evidence="1">The sequence shown here is derived from an EMBL/GenBank/DDBJ whole genome shotgun (WGS) entry which is preliminary data.</text>
</comment>
<organism evidence="1 2">
    <name type="scientific">Aldrovandia affinis</name>
    <dbReference type="NCBI Taxonomy" id="143900"/>
    <lineage>
        <taxon>Eukaryota</taxon>
        <taxon>Metazoa</taxon>
        <taxon>Chordata</taxon>
        <taxon>Craniata</taxon>
        <taxon>Vertebrata</taxon>
        <taxon>Euteleostomi</taxon>
        <taxon>Actinopterygii</taxon>
        <taxon>Neopterygii</taxon>
        <taxon>Teleostei</taxon>
        <taxon>Notacanthiformes</taxon>
        <taxon>Halosauridae</taxon>
        <taxon>Aldrovandia</taxon>
    </lineage>
</organism>
<accession>A0AAD7RVJ0</accession>
<dbReference type="AlphaFoldDB" id="A0AAD7RVJ0"/>
<evidence type="ECO:0000313" key="1">
    <source>
        <dbReference type="EMBL" id="KAJ8391010.1"/>
    </source>
</evidence>
<dbReference type="EMBL" id="JAINUG010000163">
    <property type="protein sequence ID" value="KAJ8391010.1"/>
    <property type="molecule type" value="Genomic_DNA"/>
</dbReference>
<dbReference type="Proteomes" id="UP001221898">
    <property type="component" value="Unassembled WGS sequence"/>
</dbReference>
<name>A0AAD7RVJ0_9TELE</name>
<proteinExistence type="predicted"/>
<reference evidence="1" key="1">
    <citation type="journal article" date="2023" name="Science">
        <title>Genome structures resolve the early diversification of teleost fishes.</title>
        <authorList>
            <person name="Parey E."/>
            <person name="Louis A."/>
            <person name="Montfort J."/>
            <person name="Bouchez O."/>
            <person name="Roques C."/>
            <person name="Iampietro C."/>
            <person name="Lluch J."/>
            <person name="Castinel A."/>
            <person name="Donnadieu C."/>
            <person name="Desvignes T."/>
            <person name="Floi Bucao C."/>
            <person name="Jouanno E."/>
            <person name="Wen M."/>
            <person name="Mejri S."/>
            <person name="Dirks R."/>
            <person name="Jansen H."/>
            <person name="Henkel C."/>
            <person name="Chen W.J."/>
            <person name="Zahm M."/>
            <person name="Cabau C."/>
            <person name="Klopp C."/>
            <person name="Thompson A.W."/>
            <person name="Robinson-Rechavi M."/>
            <person name="Braasch I."/>
            <person name="Lecointre G."/>
            <person name="Bobe J."/>
            <person name="Postlethwait J.H."/>
            <person name="Berthelot C."/>
            <person name="Roest Crollius H."/>
            <person name="Guiguen Y."/>
        </authorList>
    </citation>
    <scope>NUCLEOTIDE SEQUENCE</scope>
    <source>
        <strain evidence="1">NC1722</strain>
    </source>
</reference>